<comment type="caution">
    <text evidence="4">The sequence shown here is derived from an EMBL/GenBank/DDBJ whole genome shotgun (WGS) entry which is preliminary data.</text>
</comment>
<keyword evidence="1" id="KW-0677">Repeat</keyword>
<protein>
    <recommendedName>
        <fullName evidence="3">Nephrocystin 3-like N-terminal domain-containing protein</fullName>
    </recommendedName>
</protein>
<evidence type="ECO:0000256" key="1">
    <source>
        <dbReference type="ARBA" id="ARBA00022737"/>
    </source>
</evidence>
<feature type="compositionally biased region" description="Polar residues" evidence="2">
    <location>
        <begin position="198"/>
        <end position="221"/>
    </location>
</feature>
<proteinExistence type="predicted"/>
<dbReference type="EMBL" id="JAYKXP010000047">
    <property type="protein sequence ID" value="KAK7037348.1"/>
    <property type="molecule type" value="Genomic_DNA"/>
</dbReference>
<dbReference type="Proteomes" id="UP001383192">
    <property type="component" value="Unassembled WGS sequence"/>
</dbReference>
<evidence type="ECO:0000259" key="3">
    <source>
        <dbReference type="Pfam" id="PF24883"/>
    </source>
</evidence>
<dbReference type="Pfam" id="PF24883">
    <property type="entry name" value="NPHP3_N"/>
    <property type="match status" value="1"/>
</dbReference>
<feature type="compositionally biased region" description="Low complexity" evidence="2">
    <location>
        <begin position="176"/>
        <end position="197"/>
    </location>
</feature>
<gene>
    <name evidence="4" type="ORF">VNI00_011098</name>
</gene>
<feature type="domain" description="Nephrocystin 3-like N-terminal" evidence="3">
    <location>
        <begin position="284"/>
        <end position="451"/>
    </location>
</feature>
<evidence type="ECO:0000256" key="2">
    <source>
        <dbReference type="SAM" id="MobiDB-lite"/>
    </source>
</evidence>
<dbReference type="InterPro" id="IPR056884">
    <property type="entry name" value="NPHP3-like_N"/>
</dbReference>
<organism evidence="4 5">
    <name type="scientific">Paramarasmius palmivorus</name>
    <dbReference type="NCBI Taxonomy" id="297713"/>
    <lineage>
        <taxon>Eukaryota</taxon>
        <taxon>Fungi</taxon>
        <taxon>Dikarya</taxon>
        <taxon>Basidiomycota</taxon>
        <taxon>Agaricomycotina</taxon>
        <taxon>Agaricomycetes</taxon>
        <taxon>Agaricomycetidae</taxon>
        <taxon>Agaricales</taxon>
        <taxon>Marasmiineae</taxon>
        <taxon>Marasmiaceae</taxon>
        <taxon>Paramarasmius</taxon>
    </lineage>
</organism>
<keyword evidence="5" id="KW-1185">Reference proteome</keyword>
<feature type="region of interest" description="Disordered" evidence="2">
    <location>
        <begin position="97"/>
        <end position="143"/>
    </location>
</feature>
<sequence>MAVLRGERPLRPLNVNIPEWLWSLISHCWKAEPVSRPRAGNLLQSLSSERRITPAENWGDTIFAEVQKNVATGRRHRDVLAFLEAAVGMQFVPRSGTKISVKDSNSGNSDSPWPSATQLRQQMSLQERLPRSTSEGLVVPNASDLSQDDHLTVLNKPLSSPIIRLARGISEKLGLTTSDISSSPPSSSRPQPTIQSTGQNYRTEPLSTSPGNDQSNPTIIGKSSTVAPREVCDVDSDHDAVANVSAHDLLRAASILNAVYDRELPDCRIDVGEAEDVITRLAMQWVLDHWTSERILWIHRGDNHERRMLWGDYPAATPKSSSQIALRIAQICVSPPGPRRLAASFCLSQSDRSTERSHIFPTIAYQLTKYDTRLEDAILAAIQNDSSIIDLSPQDQLQALIVNPIMSLVESPTACPQRVIIIEELDDLEILECLASTLATQRHLFKLVITSSSITESQLQDSSPLKAAPGLVYSLSLDDFDATGRADIRLYLNPERPTGWQWQHESPIASFHRRSSSFSPPEIGIPS</sequence>
<dbReference type="AlphaFoldDB" id="A0AAW0CGM8"/>
<evidence type="ECO:0000313" key="4">
    <source>
        <dbReference type="EMBL" id="KAK7037348.1"/>
    </source>
</evidence>
<evidence type="ECO:0000313" key="5">
    <source>
        <dbReference type="Proteomes" id="UP001383192"/>
    </source>
</evidence>
<feature type="region of interest" description="Disordered" evidence="2">
    <location>
        <begin position="175"/>
        <end position="221"/>
    </location>
</feature>
<accession>A0AAW0CGM8</accession>
<name>A0AAW0CGM8_9AGAR</name>
<reference evidence="4 5" key="1">
    <citation type="submission" date="2024-01" db="EMBL/GenBank/DDBJ databases">
        <title>A draft genome for a cacao thread blight-causing isolate of Paramarasmius palmivorus.</title>
        <authorList>
            <person name="Baruah I.K."/>
            <person name="Bukari Y."/>
            <person name="Amoako-Attah I."/>
            <person name="Meinhardt L.W."/>
            <person name="Bailey B.A."/>
            <person name="Cohen S.P."/>
        </authorList>
    </citation>
    <scope>NUCLEOTIDE SEQUENCE [LARGE SCALE GENOMIC DNA]</scope>
    <source>
        <strain evidence="4 5">GH-12</strain>
    </source>
</reference>
<feature type="compositionally biased region" description="Polar residues" evidence="2">
    <location>
        <begin position="102"/>
        <end position="135"/>
    </location>
</feature>